<gene>
    <name evidence="1" type="ORF">LMANV2_230003</name>
</gene>
<evidence type="ECO:0000313" key="2">
    <source>
        <dbReference type="Proteomes" id="UP000234460"/>
    </source>
</evidence>
<dbReference type="EMBL" id="OEJX01000016">
    <property type="protein sequence ID" value="SOR60888.1"/>
    <property type="molecule type" value="Genomic_DNA"/>
</dbReference>
<sequence length="39" mass="4667">MFLNEPGFENSNTNTIRVCPKTPKIFLHNHFLEIYNQMQ</sequence>
<comment type="caution">
    <text evidence="1">The sequence shown here is derived from an EMBL/GenBank/DDBJ whole genome shotgun (WGS) entry which is preliminary data.</text>
</comment>
<reference evidence="1 2" key="1">
    <citation type="submission" date="2017-11" db="EMBL/GenBank/DDBJ databases">
        <authorList>
            <person name="Lechat P."/>
        </authorList>
    </citation>
    <scope>NUCLEOTIDE SEQUENCE [LARGE SCALE GENOMIC DNA]</scope>
    <source>
        <strain evidence="1">L495</strain>
    </source>
</reference>
<proteinExistence type="predicted"/>
<evidence type="ECO:0000313" key="1">
    <source>
        <dbReference type="EMBL" id="SOR60888.1"/>
    </source>
</evidence>
<name>A0AAQ1NZ64_LEPIR</name>
<accession>A0AAQ1NZ64</accession>
<protein>
    <submittedName>
        <fullName evidence="1">Uncharacterized protein</fullName>
    </submittedName>
</protein>
<dbReference type="Proteomes" id="UP000234460">
    <property type="component" value="Chromosome LMANV2"/>
</dbReference>
<organism evidence="1 2">
    <name type="scientific">Leptospira interrogans serovar Manilae</name>
    <dbReference type="NCBI Taxonomy" id="214675"/>
    <lineage>
        <taxon>Bacteria</taxon>
        <taxon>Pseudomonadati</taxon>
        <taxon>Spirochaetota</taxon>
        <taxon>Spirochaetia</taxon>
        <taxon>Leptospirales</taxon>
        <taxon>Leptospiraceae</taxon>
        <taxon>Leptospira</taxon>
    </lineage>
</organism>
<dbReference type="AlphaFoldDB" id="A0AAQ1NZ64"/>